<sequence>MLHLPLSHVWYSLLYHNARLFYYLNRLLSIRPLLHTLPKKSNCYSVSSLHSLDSPLLHPSRKVINRISDVKLFLKTQFAMNVRFPSTILFSNFRAISPLSPLTLKSTIPLFSIQAYLSPLSKTPPSPFSHHSPLTHPSQSCPPLSHKAASFHCSLTSISSLHLLKSSTAFCPLSPSTTEPFLLIQPSPSYSAIPHTLSTTLLTSPSRPFPSPPTPAPKASSPPSSLTVWISNIQGLRSNLSDLSIQVATNKPDIICQTETFLPQDLSASKVSLPGYSLLWYDRPEPPPGGGVALFIKDSIPHSPCTALTPHTPRNTSGYGFPSTPTSCLYVYCTVHQTVMTPSAPHYQKTLNN</sequence>
<reference evidence="2" key="2">
    <citation type="submission" date="2025-09" db="UniProtKB">
        <authorList>
            <consortium name="Ensembl"/>
        </authorList>
    </citation>
    <scope>IDENTIFICATION</scope>
</reference>
<evidence type="ECO:0000256" key="1">
    <source>
        <dbReference type="SAM" id="MobiDB-lite"/>
    </source>
</evidence>
<dbReference type="InterPro" id="IPR036691">
    <property type="entry name" value="Endo/exonu/phosph_ase_sf"/>
</dbReference>
<evidence type="ECO:0008006" key="4">
    <source>
        <dbReference type="Google" id="ProtNLM"/>
    </source>
</evidence>
<dbReference type="Ensembl" id="ENSEBUT00000012203.1">
    <property type="protein sequence ID" value="ENSEBUP00000011630.1"/>
    <property type="gene ID" value="ENSEBUG00000007457.1"/>
</dbReference>
<keyword evidence="3" id="KW-1185">Reference proteome</keyword>
<name>A0A8C4Q8G0_EPTBU</name>
<organism evidence="2 3">
    <name type="scientific">Eptatretus burgeri</name>
    <name type="common">Inshore hagfish</name>
    <dbReference type="NCBI Taxonomy" id="7764"/>
    <lineage>
        <taxon>Eukaryota</taxon>
        <taxon>Metazoa</taxon>
        <taxon>Chordata</taxon>
        <taxon>Craniata</taxon>
        <taxon>Vertebrata</taxon>
        <taxon>Cyclostomata</taxon>
        <taxon>Myxini</taxon>
        <taxon>Myxiniformes</taxon>
        <taxon>Myxinidae</taxon>
        <taxon>Eptatretinae</taxon>
        <taxon>Eptatretus</taxon>
    </lineage>
</organism>
<dbReference type="Proteomes" id="UP000694388">
    <property type="component" value="Unplaced"/>
</dbReference>
<dbReference type="Gene3D" id="3.60.10.10">
    <property type="entry name" value="Endonuclease/exonuclease/phosphatase"/>
    <property type="match status" value="1"/>
</dbReference>
<evidence type="ECO:0000313" key="3">
    <source>
        <dbReference type="Proteomes" id="UP000694388"/>
    </source>
</evidence>
<dbReference type="SUPFAM" id="SSF56219">
    <property type="entry name" value="DNase I-like"/>
    <property type="match status" value="1"/>
</dbReference>
<accession>A0A8C4Q8G0</accession>
<reference evidence="2" key="1">
    <citation type="submission" date="2025-08" db="UniProtKB">
        <authorList>
            <consortium name="Ensembl"/>
        </authorList>
    </citation>
    <scope>IDENTIFICATION</scope>
</reference>
<dbReference type="AlphaFoldDB" id="A0A8C4Q8G0"/>
<feature type="region of interest" description="Disordered" evidence="1">
    <location>
        <begin position="203"/>
        <end position="223"/>
    </location>
</feature>
<evidence type="ECO:0000313" key="2">
    <source>
        <dbReference type="Ensembl" id="ENSEBUP00000011630.1"/>
    </source>
</evidence>
<protein>
    <recommendedName>
        <fullName evidence="4">Endonuclease/exonuclease/phosphatase domain-containing protein</fullName>
    </recommendedName>
</protein>
<dbReference type="GeneTree" id="ENSGT00930000153004"/>
<proteinExistence type="predicted"/>
<feature type="compositionally biased region" description="Pro residues" evidence="1">
    <location>
        <begin position="207"/>
        <end position="216"/>
    </location>
</feature>